<feature type="transmembrane region" description="Helical" evidence="10">
    <location>
        <begin position="509"/>
        <end position="529"/>
    </location>
</feature>
<gene>
    <name evidence="12" type="ORF">KEG57_37940</name>
</gene>
<accession>A0A9X3XC76</accession>
<feature type="compositionally biased region" description="Basic and acidic residues" evidence="9">
    <location>
        <begin position="1"/>
        <end position="24"/>
    </location>
</feature>
<evidence type="ECO:0000256" key="2">
    <source>
        <dbReference type="ARBA" id="ARBA00012513"/>
    </source>
</evidence>
<dbReference type="SUPFAM" id="SSF55073">
    <property type="entry name" value="Nucleotide cyclase"/>
    <property type="match status" value="1"/>
</dbReference>
<dbReference type="PROSITE" id="PS00107">
    <property type="entry name" value="PROTEIN_KINASE_ATP"/>
    <property type="match status" value="1"/>
</dbReference>
<keyword evidence="13" id="KW-1185">Reference proteome</keyword>
<feature type="region of interest" description="Disordered" evidence="9">
    <location>
        <begin position="796"/>
        <end position="838"/>
    </location>
</feature>
<sequence>MKGDTERNEVLRSEDVPTKVELPRSVRPSAPPPASTSLAGATIAGRYRLERQLGVGGMGEVFLARDAWKNTRVAVKILHRRMADNLTVVNRFRREARIMRELSSPHAVVIHDFGQTDDGALYLVMEYLEGETLGSLLEREAPLASARVTRIALDLLDVLADAHRRGVVHRDIKPQNVFLARAPGKDGEPVVKLLDFGIAKLEDHESTELTETGAIWGTPRYMSPEQAKGKPIDRRSDLYSLGAMMYRALTGEPPFEGASVAELSYALTHKAPVSPEKRRPDLDIPIELGRIIMRALEKDPNERYSTAAEMADDLRALQSEPAPERKAAAMSGRATALAMRSWILATLLFTLVALAEFPRVARSTFPGFTVEAGLLVSAVVEPTWPGIQRGIEPYDALLAVDGIPVRRGRDVHEYVHRLAPGTLVDYTLRRGDRTFDVEVPVTPFGWASLLKIYSSGLLAAILFLLVGGVAGWKRPTLRPVQALVAFTSAVGLFLIASIDFDLVDSAFSWLYYLGCSATGAAEVHLALAFSGLFGATRKRPWLLWLPYLPALALLVTWRTLGADPAIGNACTRAGIGMMLLGLLALLGSFLYMRLRGRTLSARQSARFMLWAAGLSVLPTIALQLLPISLGLQTASVASLSWLAMLPVAGFPAAFAHQIQRRQMFDVDVALREISRVLAMVVVLGAIFAAAAFTFGGLAYAIAGPEGMYLGLGAVAGVTAVVAASEPVALRIRRLFERRADVDAATVLDEMAGAVANAATEDEVVTLLVDTIRRCFSPRTTRLLERGDGGIYWARVPGAPPSQSMAGPRSGTGTRSLTGPRADTEGDFSGATREPANGTPADEIRRRITRLGHFDAHAFLVLPLDAAEGAAGAAAAPASVIVVGARSDGKAYSSYDATLVAGLLRIAALRLHALGERADAEKRLLLERCFGPDRGEAGAPGAELVGGVPARGLATALVLRFSGLDMAADRLPPRRFKVLVDELSEAAATAAFTKSGTMHASRGDEMLFAFGALGEDRSAVELASLHAALHQIEQTAEIAARHGAPFVRARVGVARGLLTVGTFGAPFHSHCMILGAAVQEATELASAARDGEVLVDEAVARAAEGAEAMTIDPLPAHREIRASRVSRREG</sequence>
<dbReference type="EMBL" id="JAGTJJ010000037">
    <property type="protein sequence ID" value="MDC3986323.1"/>
    <property type="molecule type" value="Genomic_DNA"/>
</dbReference>
<dbReference type="GO" id="GO:0005524">
    <property type="term" value="F:ATP binding"/>
    <property type="evidence" value="ECO:0007669"/>
    <property type="project" value="UniProtKB-UniRule"/>
</dbReference>
<protein>
    <recommendedName>
        <fullName evidence="2">non-specific serine/threonine protein kinase</fullName>
        <ecNumber evidence="2">2.7.11.1</ecNumber>
    </recommendedName>
</protein>
<dbReference type="Gene3D" id="1.10.510.10">
    <property type="entry name" value="Transferase(Phosphotransferase) domain 1"/>
    <property type="match status" value="1"/>
</dbReference>
<dbReference type="InterPro" id="IPR000719">
    <property type="entry name" value="Prot_kinase_dom"/>
</dbReference>
<dbReference type="InterPro" id="IPR029787">
    <property type="entry name" value="Nucleotide_cyclase"/>
</dbReference>
<feature type="transmembrane region" description="Helical" evidence="10">
    <location>
        <begin position="541"/>
        <end position="560"/>
    </location>
</feature>
<dbReference type="SUPFAM" id="SSF56112">
    <property type="entry name" value="Protein kinase-like (PK-like)"/>
    <property type="match status" value="1"/>
</dbReference>
<dbReference type="InterPro" id="IPR017441">
    <property type="entry name" value="Protein_kinase_ATP_BS"/>
</dbReference>
<evidence type="ECO:0000256" key="10">
    <source>
        <dbReference type="SAM" id="Phobius"/>
    </source>
</evidence>
<evidence type="ECO:0000256" key="9">
    <source>
        <dbReference type="SAM" id="MobiDB-lite"/>
    </source>
</evidence>
<name>A0A9X3XC76_9BACT</name>
<feature type="transmembrane region" description="Helical" evidence="10">
    <location>
        <begin position="676"/>
        <end position="701"/>
    </location>
</feature>
<evidence type="ECO:0000256" key="5">
    <source>
        <dbReference type="ARBA" id="ARBA00022741"/>
    </source>
</evidence>
<dbReference type="PROSITE" id="PS00108">
    <property type="entry name" value="PROTEIN_KINASE_ST"/>
    <property type="match status" value="1"/>
</dbReference>
<evidence type="ECO:0000256" key="4">
    <source>
        <dbReference type="ARBA" id="ARBA00022679"/>
    </source>
</evidence>
<dbReference type="InterPro" id="IPR036034">
    <property type="entry name" value="PDZ_sf"/>
</dbReference>
<feature type="transmembrane region" description="Helical" evidence="10">
    <location>
        <begin position="452"/>
        <end position="470"/>
    </location>
</feature>
<feature type="transmembrane region" description="Helical" evidence="10">
    <location>
        <begin position="707"/>
        <end position="729"/>
    </location>
</feature>
<feature type="transmembrane region" description="Helical" evidence="10">
    <location>
        <begin position="604"/>
        <end position="625"/>
    </location>
</feature>
<dbReference type="SMART" id="SM00220">
    <property type="entry name" value="S_TKc"/>
    <property type="match status" value="1"/>
</dbReference>
<dbReference type="AlphaFoldDB" id="A0A9X3XC76"/>
<evidence type="ECO:0000313" key="13">
    <source>
        <dbReference type="Proteomes" id="UP001151081"/>
    </source>
</evidence>
<dbReference type="PANTHER" id="PTHR43289">
    <property type="entry name" value="MITOGEN-ACTIVATED PROTEIN KINASE KINASE KINASE 20-RELATED"/>
    <property type="match status" value="1"/>
</dbReference>
<dbReference type="Pfam" id="PF13180">
    <property type="entry name" value="PDZ_2"/>
    <property type="match status" value="1"/>
</dbReference>
<dbReference type="Proteomes" id="UP001151081">
    <property type="component" value="Unassembled WGS sequence"/>
</dbReference>
<feature type="transmembrane region" description="Helical" evidence="10">
    <location>
        <begin position="334"/>
        <end position="355"/>
    </location>
</feature>
<comment type="subcellular location">
    <subcellularLocation>
        <location evidence="1">Membrane</location>
        <topology evidence="1">Single-pass membrane protein</topology>
    </subcellularLocation>
</comment>
<evidence type="ECO:0000256" key="7">
    <source>
        <dbReference type="ARBA" id="ARBA00022840"/>
    </source>
</evidence>
<dbReference type="SUPFAM" id="SSF50156">
    <property type="entry name" value="PDZ domain-like"/>
    <property type="match status" value="1"/>
</dbReference>
<keyword evidence="3" id="KW-0723">Serine/threonine-protein kinase</keyword>
<proteinExistence type="predicted"/>
<reference evidence="12 13" key="1">
    <citation type="submission" date="2021-04" db="EMBL/GenBank/DDBJ databases">
        <title>Genome analysis of Polyangium sp.</title>
        <authorList>
            <person name="Li Y."/>
            <person name="Wang J."/>
        </authorList>
    </citation>
    <scope>NUCLEOTIDE SEQUENCE [LARGE SCALE GENOMIC DNA]</scope>
    <source>
        <strain evidence="12 13">SDU14</strain>
    </source>
</reference>
<dbReference type="Gene3D" id="3.30.200.20">
    <property type="entry name" value="Phosphorylase Kinase, domain 1"/>
    <property type="match status" value="1"/>
</dbReference>
<keyword evidence="6 12" id="KW-0418">Kinase</keyword>
<dbReference type="Gene3D" id="2.30.42.10">
    <property type="match status" value="1"/>
</dbReference>
<evidence type="ECO:0000259" key="11">
    <source>
        <dbReference type="PROSITE" id="PS50011"/>
    </source>
</evidence>
<dbReference type="EC" id="2.7.11.1" evidence="2"/>
<keyword evidence="5 8" id="KW-0547">Nucleotide-binding</keyword>
<dbReference type="Gene3D" id="3.30.70.1230">
    <property type="entry name" value="Nucleotide cyclase"/>
    <property type="match status" value="1"/>
</dbReference>
<dbReference type="PROSITE" id="PS50011">
    <property type="entry name" value="PROTEIN_KINASE_DOM"/>
    <property type="match status" value="1"/>
</dbReference>
<feature type="region of interest" description="Disordered" evidence="9">
    <location>
        <begin position="1"/>
        <end position="38"/>
    </location>
</feature>
<evidence type="ECO:0000256" key="1">
    <source>
        <dbReference type="ARBA" id="ARBA00004167"/>
    </source>
</evidence>
<evidence type="ECO:0000256" key="6">
    <source>
        <dbReference type="ARBA" id="ARBA00022777"/>
    </source>
</evidence>
<keyword evidence="10" id="KW-1133">Transmembrane helix</keyword>
<dbReference type="GO" id="GO:0004674">
    <property type="term" value="F:protein serine/threonine kinase activity"/>
    <property type="evidence" value="ECO:0007669"/>
    <property type="project" value="UniProtKB-KW"/>
</dbReference>
<keyword evidence="4" id="KW-0808">Transferase</keyword>
<feature type="compositionally biased region" description="Polar residues" evidence="9">
    <location>
        <begin position="800"/>
        <end position="816"/>
    </location>
</feature>
<feature type="transmembrane region" description="Helical" evidence="10">
    <location>
        <begin position="482"/>
        <end position="503"/>
    </location>
</feature>
<evidence type="ECO:0000256" key="8">
    <source>
        <dbReference type="PROSITE-ProRule" id="PRU10141"/>
    </source>
</evidence>
<dbReference type="Pfam" id="PF00069">
    <property type="entry name" value="Pkinase"/>
    <property type="match status" value="1"/>
</dbReference>
<feature type="transmembrane region" description="Helical" evidence="10">
    <location>
        <begin position="631"/>
        <end position="655"/>
    </location>
</feature>
<dbReference type="PANTHER" id="PTHR43289:SF6">
    <property type="entry name" value="SERINE_THREONINE-PROTEIN KINASE NEKL-3"/>
    <property type="match status" value="1"/>
</dbReference>
<dbReference type="FunFam" id="1.10.510.10:FF:000021">
    <property type="entry name" value="Serine/threonine protein kinase"/>
    <property type="match status" value="1"/>
</dbReference>
<dbReference type="CDD" id="cd14014">
    <property type="entry name" value="STKc_PknB_like"/>
    <property type="match status" value="1"/>
</dbReference>
<evidence type="ECO:0000256" key="3">
    <source>
        <dbReference type="ARBA" id="ARBA00022527"/>
    </source>
</evidence>
<feature type="transmembrane region" description="Helical" evidence="10">
    <location>
        <begin position="572"/>
        <end position="592"/>
    </location>
</feature>
<organism evidence="12 13">
    <name type="scientific">Polyangium jinanense</name>
    <dbReference type="NCBI Taxonomy" id="2829994"/>
    <lineage>
        <taxon>Bacteria</taxon>
        <taxon>Pseudomonadati</taxon>
        <taxon>Myxococcota</taxon>
        <taxon>Polyangia</taxon>
        <taxon>Polyangiales</taxon>
        <taxon>Polyangiaceae</taxon>
        <taxon>Polyangium</taxon>
    </lineage>
</organism>
<keyword evidence="10" id="KW-0812">Transmembrane</keyword>
<dbReference type="InterPro" id="IPR011009">
    <property type="entry name" value="Kinase-like_dom_sf"/>
</dbReference>
<dbReference type="RefSeq" id="WP_272425501.1">
    <property type="nucleotide sequence ID" value="NZ_JAGTJJ010000037.1"/>
</dbReference>
<dbReference type="InterPro" id="IPR001478">
    <property type="entry name" value="PDZ"/>
</dbReference>
<feature type="domain" description="Protein kinase" evidence="11">
    <location>
        <begin position="47"/>
        <end position="315"/>
    </location>
</feature>
<keyword evidence="7 8" id="KW-0067">ATP-binding</keyword>
<keyword evidence="10" id="KW-0472">Membrane</keyword>
<dbReference type="InterPro" id="IPR008271">
    <property type="entry name" value="Ser/Thr_kinase_AS"/>
</dbReference>
<feature type="binding site" evidence="8">
    <location>
        <position position="76"/>
    </location>
    <ligand>
        <name>ATP</name>
        <dbReference type="ChEBI" id="CHEBI:30616"/>
    </ligand>
</feature>
<dbReference type="GO" id="GO:0016020">
    <property type="term" value="C:membrane"/>
    <property type="evidence" value="ECO:0007669"/>
    <property type="project" value="UniProtKB-SubCell"/>
</dbReference>
<evidence type="ECO:0000313" key="12">
    <source>
        <dbReference type="EMBL" id="MDC3986323.1"/>
    </source>
</evidence>
<comment type="caution">
    <text evidence="12">The sequence shown here is derived from an EMBL/GenBank/DDBJ whole genome shotgun (WGS) entry which is preliminary data.</text>
</comment>